<proteinExistence type="predicted"/>
<dbReference type="InterPro" id="IPR035994">
    <property type="entry name" value="Nucleoside_phosphorylase_sf"/>
</dbReference>
<dbReference type="GO" id="GO:0009116">
    <property type="term" value="P:nucleoside metabolic process"/>
    <property type="evidence" value="ECO:0007669"/>
    <property type="project" value="InterPro"/>
</dbReference>
<dbReference type="SUPFAM" id="SSF52540">
    <property type="entry name" value="P-loop containing nucleoside triphosphate hydrolases"/>
    <property type="match status" value="1"/>
</dbReference>
<dbReference type="Pfam" id="PF13424">
    <property type="entry name" value="TPR_12"/>
    <property type="match status" value="1"/>
</dbReference>
<dbReference type="GO" id="GO:0003824">
    <property type="term" value="F:catalytic activity"/>
    <property type="evidence" value="ECO:0007669"/>
    <property type="project" value="InterPro"/>
</dbReference>
<dbReference type="HOGENOM" id="CLU_000288_125_3_1"/>
<dbReference type="SUPFAM" id="SSF48452">
    <property type="entry name" value="TPR-like"/>
    <property type="match status" value="1"/>
</dbReference>
<dbReference type="InterPro" id="IPR027417">
    <property type="entry name" value="P-loop_NTPase"/>
</dbReference>
<evidence type="ECO:0000313" key="2">
    <source>
        <dbReference type="Proteomes" id="UP000054337"/>
    </source>
</evidence>
<dbReference type="PANTHER" id="PTHR46082:SF11">
    <property type="entry name" value="AAA+ ATPASE DOMAIN-CONTAINING PROTEIN-RELATED"/>
    <property type="match status" value="1"/>
</dbReference>
<dbReference type="Gene3D" id="1.25.40.10">
    <property type="entry name" value="Tetratricopeptide repeat domain"/>
    <property type="match status" value="1"/>
</dbReference>
<dbReference type="InterPro" id="IPR011990">
    <property type="entry name" value="TPR-like_helical_dom_sf"/>
</dbReference>
<keyword evidence="2" id="KW-1185">Reference proteome</keyword>
<dbReference type="SUPFAM" id="SSF53167">
    <property type="entry name" value="Purine and uridine phosphorylases"/>
    <property type="match status" value="1"/>
</dbReference>
<dbReference type="PANTHER" id="PTHR46082">
    <property type="entry name" value="ATP/GTP-BINDING PROTEIN-RELATED"/>
    <property type="match status" value="1"/>
</dbReference>
<dbReference type="RefSeq" id="XP_014553939.1">
    <property type="nucleotide sequence ID" value="XM_014698453.1"/>
</dbReference>
<evidence type="ECO:0000313" key="1">
    <source>
        <dbReference type="EMBL" id="EUN24359.1"/>
    </source>
</evidence>
<protein>
    <submittedName>
        <fullName evidence="1">Uncharacterized protein</fullName>
    </submittedName>
</protein>
<dbReference type="OrthoDB" id="626167at2759"/>
<dbReference type="GeneID" id="26256809"/>
<dbReference type="AlphaFoldDB" id="W7EBE9"/>
<accession>W7EBE9</accession>
<dbReference type="Gene3D" id="3.40.50.1580">
    <property type="entry name" value="Nucleoside phosphorylase domain"/>
    <property type="match status" value="1"/>
</dbReference>
<sequence>MHTSCADYHVAWMCPGADLELLPARLMLDEEHPTPPYDTYYDENTYVCGTINGHAVVVGTCPPGGTGNVNAGRLTGPMFKTFPNIRMAVLVGVGGGIPREQVPDDALDDIHLGDVVVGWPGDDGPACVYHKRGKAKVDGIFHMVGTLQNPDWRLTQALRILASDHEMGKNFFRFSHQGRIATGNTVIQDPELRDKIRARCNRALCVEMEAAGVDASRRCLVVRGISNYADSHKNDLWRSHAAGNAAAPRSFVSRGKQLVLIDTHIASEGCCRYAVYGLGGCGKTALALETAFRTREQQPQRAVFWVPAISQAGFEQAYREIGLLLRITGITDAKANVKTLVKAWLSDERSNEDRLIDYLPYSPKGSLIFTTRVVEAAHDLAANNVIELGILDREDAKEVLRTRLFKKYQRMVKDEVMVDEFLNMLTCLALAIQQETQLPIEEFQDQERYLEMKNPIATTWYISFNQITSRDKLAADYLSFMACTANNDISESMLPAERLEKIVPRSDSKTREVWTTYLPHAKYVMAMSETSEQNLGWSLLERIGKCEMILGQYRAAEETYRQLVLRAAKALGQEHPLIATLIKKVSSSEHLYTIDIMNRLAGVLRQLDRYEEAEKMSRKSLELAEKVFGKEHPRTLARMGSLAVVLGDMCKYDEAERIYVETLGLAVRVWGKEHSKTRNCLENFINHLNSWDVVRVRCLGTTVAGAVLALGRNIVHVRCLGTAVASAVLPFCRNVVHIRCLRATVAGTVLTLDRDAVYVRCLRATIAGAVLTFDRDVGIHSFSSTSQWLSGHGR</sequence>
<name>W7EBE9_BIPV3</name>
<dbReference type="Proteomes" id="UP000054337">
    <property type="component" value="Unassembled WGS sequence"/>
</dbReference>
<dbReference type="InterPro" id="IPR053137">
    <property type="entry name" value="NLR-like"/>
</dbReference>
<reference evidence="1 2" key="1">
    <citation type="journal article" date="2013" name="PLoS Genet.">
        <title>Comparative genome structure, secondary metabolite, and effector coding capacity across Cochliobolus pathogens.</title>
        <authorList>
            <person name="Condon B.J."/>
            <person name="Leng Y."/>
            <person name="Wu D."/>
            <person name="Bushley K.E."/>
            <person name="Ohm R.A."/>
            <person name="Otillar R."/>
            <person name="Martin J."/>
            <person name="Schackwitz W."/>
            <person name="Grimwood J."/>
            <person name="MohdZainudin N."/>
            <person name="Xue C."/>
            <person name="Wang R."/>
            <person name="Manning V.A."/>
            <person name="Dhillon B."/>
            <person name="Tu Z.J."/>
            <person name="Steffenson B.J."/>
            <person name="Salamov A."/>
            <person name="Sun H."/>
            <person name="Lowry S."/>
            <person name="LaButti K."/>
            <person name="Han J."/>
            <person name="Copeland A."/>
            <person name="Lindquist E."/>
            <person name="Barry K."/>
            <person name="Schmutz J."/>
            <person name="Baker S.E."/>
            <person name="Ciuffetti L.M."/>
            <person name="Grigoriev I.V."/>
            <person name="Zhong S."/>
            <person name="Turgeon B.G."/>
        </authorList>
    </citation>
    <scope>NUCLEOTIDE SEQUENCE [LARGE SCALE GENOMIC DNA]</scope>
    <source>
        <strain evidence="1 2">FI3</strain>
    </source>
</reference>
<gene>
    <name evidence="1" type="ORF">COCVIDRAFT_40074</name>
</gene>
<organism evidence="1 2">
    <name type="scientific">Bipolaris victoriae (strain FI3)</name>
    <name type="common">Victoria blight of oats agent</name>
    <name type="synonym">Cochliobolus victoriae</name>
    <dbReference type="NCBI Taxonomy" id="930091"/>
    <lineage>
        <taxon>Eukaryota</taxon>
        <taxon>Fungi</taxon>
        <taxon>Dikarya</taxon>
        <taxon>Ascomycota</taxon>
        <taxon>Pezizomycotina</taxon>
        <taxon>Dothideomycetes</taxon>
        <taxon>Pleosporomycetidae</taxon>
        <taxon>Pleosporales</taxon>
        <taxon>Pleosporineae</taxon>
        <taxon>Pleosporaceae</taxon>
        <taxon>Bipolaris</taxon>
    </lineage>
</organism>
<dbReference type="EMBL" id="KI968768">
    <property type="protein sequence ID" value="EUN24359.1"/>
    <property type="molecule type" value="Genomic_DNA"/>
</dbReference>